<accession>A0A540VAL6</accession>
<dbReference type="PROSITE" id="PS00198">
    <property type="entry name" value="4FE4S_FER_1"/>
    <property type="match status" value="2"/>
</dbReference>
<keyword evidence="7" id="KW-0520">NAD</keyword>
<proteinExistence type="inferred from homology"/>
<sequence length="156" mass="17556">MAIHDFIKGAIDIGKAMGVSLKALRQKPVTIEYPRDAAPLYPRFRGRHELRRYENGLERCIGCMLCEAACPTGAIYVEAAENDPEHPTSPGERYAKVYEINLLRCVFCGDCEEACPTEAIVLGHEFAMANYSRRDLILTKEQLLNPPEPHVIIRPE</sequence>
<keyword evidence="7" id="KW-0874">Quinone</keyword>
<protein>
    <recommendedName>
        <fullName evidence="7">NADH-quinone oxidoreductase subunit I</fullName>
        <ecNumber evidence="7">7.1.1.-</ecNumber>
    </recommendedName>
    <alternativeName>
        <fullName evidence="7">NADH dehydrogenase I subunit I</fullName>
    </alternativeName>
    <alternativeName>
        <fullName evidence="7">NDH-1 subunit I</fullName>
    </alternativeName>
</protein>
<dbReference type="Gene3D" id="3.30.70.3270">
    <property type="match status" value="1"/>
</dbReference>
<dbReference type="InterPro" id="IPR017900">
    <property type="entry name" value="4Fe4S_Fe_S_CS"/>
</dbReference>
<dbReference type="EMBL" id="VIGC01000032">
    <property type="protein sequence ID" value="TQE93820.1"/>
    <property type="molecule type" value="Genomic_DNA"/>
</dbReference>
<keyword evidence="2 7" id="KW-0004">4Fe-4S</keyword>
<dbReference type="EC" id="7.1.1.-" evidence="7"/>
<comment type="caution">
    <text evidence="9">The sequence shown here is derived from an EMBL/GenBank/DDBJ whole genome shotgun (WGS) entry which is preliminary data.</text>
</comment>
<name>A0A540VAL6_9CHLR</name>
<evidence type="ECO:0000256" key="7">
    <source>
        <dbReference type="HAMAP-Rule" id="MF_01351"/>
    </source>
</evidence>
<dbReference type="Proteomes" id="UP000317371">
    <property type="component" value="Unassembled WGS sequence"/>
</dbReference>
<dbReference type="PANTHER" id="PTHR10849:SF20">
    <property type="entry name" value="NADH DEHYDROGENASE [UBIQUINONE] IRON-SULFUR PROTEIN 8, MITOCHONDRIAL"/>
    <property type="match status" value="1"/>
</dbReference>
<feature type="binding site" evidence="7">
    <location>
        <position position="60"/>
    </location>
    <ligand>
        <name>[4Fe-4S] cluster</name>
        <dbReference type="ChEBI" id="CHEBI:49883"/>
        <label>1</label>
    </ligand>
</feature>
<feature type="binding site" evidence="7">
    <location>
        <position position="115"/>
    </location>
    <ligand>
        <name>[4Fe-4S] cluster</name>
        <dbReference type="ChEBI" id="CHEBI:49883"/>
        <label>1</label>
    </ligand>
</feature>
<comment type="subunit">
    <text evidence="7">NDH-1 is composed of 14 different subunits. Subunits NuoA, H, J, K, L, M, N constitute the membrane sector of the complex.</text>
</comment>
<feature type="domain" description="4Fe-4S ferredoxin-type" evidence="8">
    <location>
        <begin position="96"/>
        <end position="125"/>
    </location>
</feature>
<keyword evidence="5 7" id="KW-0408">Iron</keyword>
<dbReference type="PROSITE" id="PS51379">
    <property type="entry name" value="4FE4S_FER_2"/>
    <property type="match status" value="2"/>
</dbReference>
<keyword evidence="6 7" id="KW-0411">Iron-sulfur</keyword>
<dbReference type="InterPro" id="IPR010226">
    <property type="entry name" value="NADH_quinone_OxRdtase_chainI"/>
</dbReference>
<gene>
    <name evidence="7 9" type="primary">nuoI</name>
    <name evidence="9" type="ORF">FKZ61_19540</name>
</gene>
<feature type="binding site" evidence="7">
    <location>
        <position position="66"/>
    </location>
    <ligand>
        <name>[4Fe-4S] cluster</name>
        <dbReference type="ChEBI" id="CHEBI:49883"/>
        <label>1</label>
    </ligand>
</feature>
<feature type="binding site" evidence="7">
    <location>
        <position position="70"/>
    </location>
    <ligand>
        <name>[4Fe-4S] cluster</name>
        <dbReference type="ChEBI" id="CHEBI:49883"/>
        <label>2</label>
    </ligand>
</feature>
<feature type="binding site" evidence="7">
    <location>
        <position position="111"/>
    </location>
    <ligand>
        <name>[4Fe-4S] cluster</name>
        <dbReference type="ChEBI" id="CHEBI:49883"/>
        <label>2</label>
    </ligand>
</feature>
<feature type="binding site" evidence="7">
    <location>
        <position position="108"/>
    </location>
    <ligand>
        <name>[4Fe-4S] cluster</name>
        <dbReference type="ChEBI" id="CHEBI:49883"/>
        <label>2</label>
    </ligand>
</feature>
<keyword evidence="3 7" id="KW-0479">Metal-binding</keyword>
<keyword evidence="7" id="KW-1003">Cell membrane</keyword>
<comment type="similarity">
    <text evidence="1 7">Belongs to the complex I 23 kDa subunit family.</text>
</comment>
<dbReference type="NCBIfam" id="TIGR01971">
    <property type="entry name" value="NuoI"/>
    <property type="match status" value="1"/>
</dbReference>
<keyword evidence="10" id="KW-1185">Reference proteome</keyword>
<evidence type="ECO:0000256" key="4">
    <source>
        <dbReference type="ARBA" id="ARBA00022967"/>
    </source>
</evidence>
<organism evidence="9 10">
    <name type="scientific">Litorilinea aerophila</name>
    <dbReference type="NCBI Taxonomy" id="1204385"/>
    <lineage>
        <taxon>Bacteria</taxon>
        <taxon>Bacillati</taxon>
        <taxon>Chloroflexota</taxon>
        <taxon>Caldilineae</taxon>
        <taxon>Caldilineales</taxon>
        <taxon>Caldilineaceae</taxon>
        <taxon>Litorilinea</taxon>
    </lineage>
</organism>
<dbReference type="GO" id="GO:0050136">
    <property type="term" value="F:NADH dehydrogenase (quinone) (non-electrogenic) activity"/>
    <property type="evidence" value="ECO:0007669"/>
    <property type="project" value="UniProtKB-UniRule"/>
</dbReference>
<dbReference type="RefSeq" id="WP_141611849.1">
    <property type="nucleotide sequence ID" value="NZ_VIGC02000032.1"/>
</dbReference>
<dbReference type="GO" id="GO:0005506">
    <property type="term" value="F:iron ion binding"/>
    <property type="evidence" value="ECO:0007669"/>
    <property type="project" value="UniProtKB-UniRule"/>
</dbReference>
<comment type="function">
    <text evidence="7">NDH-1 shuttles electrons from NADH, via FMN and iron-sulfur (Fe-S) centers, to quinones in the respiratory chain. The immediate electron acceptor for the enzyme in this species is believed to be ubiquinone. Couples the redox reaction to proton translocation (for every two electrons transferred, four hydrogen ions are translocated across the cytoplasmic membrane), and thus conserves the redox energy in a proton gradient.</text>
</comment>
<dbReference type="HAMAP" id="MF_01351">
    <property type="entry name" value="NDH1_NuoI"/>
    <property type="match status" value="1"/>
</dbReference>
<dbReference type="OrthoDB" id="9803192at2"/>
<dbReference type="InterPro" id="IPR017896">
    <property type="entry name" value="4Fe4S_Fe-S-bd"/>
</dbReference>
<dbReference type="Pfam" id="PF12838">
    <property type="entry name" value="Fer4_7"/>
    <property type="match status" value="1"/>
</dbReference>
<evidence type="ECO:0000256" key="5">
    <source>
        <dbReference type="ARBA" id="ARBA00023004"/>
    </source>
</evidence>
<comment type="subcellular location">
    <subcellularLocation>
        <location evidence="7">Cell membrane</location>
        <topology evidence="7">Peripheral membrane protein</topology>
    </subcellularLocation>
</comment>
<dbReference type="InParanoid" id="A0A540VAL6"/>
<keyword evidence="9" id="KW-0560">Oxidoreductase</keyword>
<feature type="binding site" evidence="7">
    <location>
        <position position="105"/>
    </location>
    <ligand>
        <name>[4Fe-4S] cluster</name>
        <dbReference type="ChEBI" id="CHEBI:49883"/>
        <label>2</label>
    </ligand>
</feature>
<dbReference type="PANTHER" id="PTHR10849">
    <property type="entry name" value="NADH DEHYDROGENASE UBIQUINONE IRON-SULFUR PROTEIN 8, MITOCHONDRIAL"/>
    <property type="match status" value="1"/>
</dbReference>
<comment type="cofactor">
    <cofactor evidence="7">
        <name>[4Fe-4S] cluster</name>
        <dbReference type="ChEBI" id="CHEBI:49883"/>
    </cofactor>
    <text evidence="7">Binds 2 [4Fe-4S] clusters per subunit.</text>
</comment>
<dbReference type="GO" id="GO:0051539">
    <property type="term" value="F:4 iron, 4 sulfur cluster binding"/>
    <property type="evidence" value="ECO:0007669"/>
    <property type="project" value="UniProtKB-KW"/>
</dbReference>
<evidence type="ECO:0000256" key="1">
    <source>
        <dbReference type="ARBA" id="ARBA00010277"/>
    </source>
</evidence>
<dbReference type="GO" id="GO:0009060">
    <property type="term" value="P:aerobic respiration"/>
    <property type="evidence" value="ECO:0007669"/>
    <property type="project" value="TreeGrafter"/>
</dbReference>
<dbReference type="GO" id="GO:0005886">
    <property type="term" value="C:plasma membrane"/>
    <property type="evidence" value="ECO:0007669"/>
    <property type="project" value="UniProtKB-SubCell"/>
</dbReference>
<reference evidence="9 10" key="1">
    <citation type="submission" date="2019-06" db="EMBL/GenBank/DDBJ databases">
        <title>Genome sequence of Litorilinea aerophila BAA-2444.</title>
        <authorList>
            <person name="Maclea K.S."/>
            <person name="Maurais E.G."/>
            <person name="Iannazzi L.C."/>
        </authorList>
    </citation>
    <scope>NUCLEOTIDE SEQUENCE [LARGE SCALE GENOMIC DNA]</scope>
    <source>
        <strain evidence="9 10">ATCC BAA-2444</strain>
    </source>
</reference>
<dbReference type="GO" id="GO:0048038">
    <property type="term" value="F:quinone binding"/>
    <property type="evidence" value="ECO:0007669"/>
    <property type="project" value="UniProtKB-KW"/>
</dbReference>
<evidence type="ECO:0000259" key="8">
    <source>
        <dbReference type="PROSITE" id="PS51379"/>
    </source>
</evidence>
<evidence type="ECO:0000256" key="2">
    <source>
        <dbReference type="ARBA" id="ARBA00022485"/>
    </source>
</evidence>
<dbReference type="SUPFAM" id="SSF54862">
    <property type="entry name" value="4Fe-4S ferredoxins"/>
    <property type="match status" value="1"/>
</dbReference>
<dbReference type="NCBIfam" id="NF004537">
    <property type="entry name" value="PRK05888.1-3"/>
    <property type="match status" value="1"/>
</dbReference>
<keyword evidence="7" id="KW-0472">Membrane</keyword>
<evidence type="ECO:0000313" key="9">
    <source>
        <dbReference type="EMBL" id="TQE93820.1"/>
    </source>
</evidence>
<evidence type="ECO:0000256" key="3">
    <source>
        <dbReference type="ARBA" id="ARBA00022723"/>
    </source>
</evidence>
<evidence type="ECO:0000313" key="10">
    <source>
        <dbReference type="Proteomes" id="UP000317371"/>
    </source>
</evidence>
<dbReference type="NCBIfam" id="NF004538">
    <property type="entry name" value="PRK05888.1-4"/>
    <property type="match status" value="1"/>
</dbReference>
<dbReference type="AlphaFoldDB" id="A0A540VAL6"/>
<evidence type="ECO:0000256" key="6">
    <source>
        <dbReference type="ARBA" id="ARBA00023014"/>
    </source>
</evidence>
<keyword evidence="7" id="KW-0830">Ubiquinone</keyword>
<feature type="binding site" evidence="7">
    <location>
        <position position="63"/>
    </location>
    <ligand>
        <name>[4Fe-4S] cluster</name>
        <dbReference type="ChEBI" id="CHEBI:49883"/>
        <label>1</label>
    </ligand>
</feature>
<keyword evidence="4 7" id="KW-1278">Translocase</keyword>
<comment type="catalytic activity">
    <reaction evidence="7">
        <text>a quinone + NADH + 5 H(+)(in) = a quinol + NAD(+) + 4 H(+)(out)</text>
        <dbReference type="Rhea" id="RHEA:57888"/>
        <dbReference type="ChEBI" id="CHEBI:15378"/>
        <dbReference type="ChEBI" id="CHEBI:24646"/>
        <dbReference type="ChEBI" id="CHEBI:57540"/>
        <dbReference type="ChEBI" id="CHEBI:57945"/>
        <dbReference type="ChEBI" id="CHEBI:132124"/>
    </reaction>
</comment>
<feature type="domain" description="4Fe-4S ferredoxin-type" evidence="8">
    <location>
        <begin position="51"/>
        <end position="80"/>
    </location>
</feature>